<accession>A0A9P6C0L8</accession>
<protein>
    <submittedName>
        <fullName evidence="2">Uncharacterized protein</fullName>
    </submittedName>
</protein>
<name>A0A9P6C0L8_9AGAR</name>
<keyword evidence="3" id="KW-1185">Reference proteome</keyword>
<feature type="compositionally biased region" description="Low complexity" evidence="1">
    <location>
        <begin position="56"/>
        <end position="70"/>
    </location>
</feature>
<evidence type="ECO:0000313" key="3">
    <source>
        <dbReference type="Proteomes" id="UP000807342"/>
    </source>
</evidence>
<feature type="region of interest" description="Disordered" evidence="1">
    <location>
        <begin position="203"/>
        <end position="223"/>
    </location>
</feature>
<proteinExistence type="predicted"/>
<dbReference type="AlphaFoldDB" id="A0A9P6C0L8"/>
<dbReference type="EMBL" id="MU151352">
    <property type="protein sequence ID" value="KAF9444729.1"/>
    <property type="molecule type" value="Genomic_DNA"/>
</dbReference>
<reference evidence="2" key="1">
    <citation type="submission" date="2020-11" db="EMBL/GenBank/DDBJ databases">
        <authorList>
            <consortium name="DOE Joint Genome Institute"/>
            <person name="Ahrendt S."/>
            <person name="Riley R."/>
            <person name="Andreopoulos W."/>
            <person name="Labutti K."/>
            <person name="Pangilinan J."/>
            <person name="Ruiz-Duenas F.J."/>
            <person name="Barrasa J.M."/>
            <person name="Sanchez-Garcia M."/>
            <person name="Camarero S."/>
            <person name="Miyauchi S."/>
            <person name="Serrano A."/>
            <person name="Linde D."/>
            <person name="Babiker R."/>
            <person name="Drula E."/>
            <person name="Ayuso-Fernandez I."/>
            <person name="Pacheco R."/>
            <person name="Padilla G."/>
            <person name="Ferreira P."/>
            <person name="Barriuso J."/>
            <person name="Kellner H."/>
            <person name="Castanera R."/>
            <person name="Alfaro M."/>
            <person name="Ramirez L."/>
            <person name="Pisabarro A.G."/>
            <person name="Kuo A."/>
            <person name="Tritt A."/>
            <person name="Lipzen A."/>
            <person name="He G."/>
            <person name="Yan M."/>
            <person name="Ng V."/>
            <person name="Cullen D."/>
            <person name="Martin F."/>
            <person name="Rosso M.-N."/>
            <person name="Henrissat B."/>
            <person name="Hibbett D."/>
            <person name="Martinez A.T."/>
            <person name="Grigoriev I.V."/>
        </authorList>
    </citation>
    <scope>NUCLEOTIDE SEQUENCE</scope>
    <source>
        <strain evidence="2">MF-IS2</strain>
    </source>
</reference>
<feature type="compositionally biased region" description="Polar residues" evidence="1">
    <location>
        <begin position="27"/>
        <end position="38"/>
    </location>
</feature>
<feature type="compositionally biased region" description="Basic and acidic residues" evidence="1">
    <location>
        <begin position="203"/>
        <end position="213"/>
    </location>
</feature>
<evidence type="ECO:0000313" key="2">
    <source>
        <dbReference type="EMBL" id="KAF9444729.1"/>
    </source>
</evidence>
<dbReference type="OrthoDB" id="5346979at2759"/>
<dbReference type="Proteomes" id="UP000807342">
    <property type="component" value="Unassembled WGS sequence"/>
</dbReference>
<gene>
    <name evidence="2" type="ORF">P691DRAFT_806943</name>
</gene>
<comment type="caution">
    <text evidence="2">The sequence shown here is derived from an EMBL/GenBank/DDBJ whole genome shotgun (WGS) entry which is preliminary data.</text>
</comment>
<sequence length="223" mass="24513">MFRRARAAALKISLENSSAAPPRRVMQSPSPVTITSKSKSTRRFRPLSTPASGVASQPQDPQSSSSSEWDSPSLITALSKANTSNALLAGKAFFIATTLVGVGATALVLAVQSLTGTYTVPDFARRMRYWTNKYLGGITDRIHRAPESEEERRAALDVAPFGVGAEEWTWDDAEKRLRQAYDQGGFTLWAQVALREVETEARAERAKRQREIEAETSSYSRTS</sequence>
<feature type="region of interest" description="Disordered" evidence="1">
    <location>
        <begin position="18"/>
        <end position="70"/>
    </location>
</feature>
<organism evidence="2 3">
    <name type="scientific">Macrolepiota fuliginosa MF-IS2</name>
    <dbReference type="NCBI Taxonomy" id="1400762"/>
    <lineage>
        <taxon>Eukaryota</taxon>
        <taxon>Fungi</taxon>
        <taxon>Dikarya</taxon>
        <taxon>Basidiomycota</taxon>
        <taxon>Agaricomycotina</taxon>
        <taxon>Agaricomycetes</taxon>
        <taxon>Agaricomycetidae</taxon>
        <taxon>Agaricales</taxon>
        <taxon>Agaricineae</taxon>
        <taxon>Agaricaceae</taxon>
        <taxon>Macrolepiota</taxon>
    </lineage>
</organism>
<evidence type="ECO:0000256" key="1">
    <source>
        <dbReference type="SAM" id="MobiDB-lite"/>
    </source>
</evidence>